<dbReference type="Pfam" id="PF01266">
    <property type="entry name" value="DAO"/>
    <property type="match status" value="1"/>
</dbReference>
<gene>
    <name evidence="3" type="ORF">OC846_006031</name>
</gene>
<evidence type="ECO:0000313" key="3">
    <source>
        <dbReference type="EMBL" id="KAK0544542.1"/>
    </source>
</evidence>
<evidence type="ECO:0000313" key="4">
    <source>
        <dbReference type="Proteomes" id="UP001176517"/>
    </source>
</evidence>
<sequence>MRCGKFLHCDYRHQDDLKKHQKTKLCSKRAQERERVSAVVAAAAGRAGPSAGATVATNTAPVHASPTAGTTAAHLASAPVILTSQWIPSADLSTLPHRHPKLTTTVYPAWLSLSAKEPQQLPSALHTLPVPPSPSSAPRKIGIVGGGFSGCARALDLSGRASLLGQAVHITIIEPKAPLADGSGSRAAGFVFAFSAWHWKDTPSAQERANQGARRYGFRYTKAYDLGMTTQKGMAWEDPMRKFWVIDNKKVFQDHKAFGDASNTVQLDPCEYSVVLREHTATKSNIEARLRHKVTANNVITNAKISSVEVQCLDTDEKTTLELDDIVFCSGAWTEELLRKCMGNQGDNKELWKQLPRFFRRALYVGGSRHISEIG</sequence>
<dbReference type="GO" id="GO:0005737">
    <property type="term" value="C:cytoplasm"/>
    <property type="evidence" value="ECO:0007669"/>
    <property type="project" value="TreeGrafter"/>
</dbReference>
<accession>A0AAN6GME4</accession>
<dbReference type="Proteomes" id="UP001176517">
    <property type="component" value="Unassembled WGS sequence"/>
</dbReference>
<keyword evidence="4" id="KW-1185">Reference proteome</keyword>
<keyword evidence="1" id="KW-0560">Oxidoreductase</keyword>
<evidence type="ECO:0000256" key="1">
    <source>
        <dbReference type="ARBA" id="ARBA00023002"/>
    </source>
</evidence>
<name>A0AAN6GME4_9BASI</name>
<dbReference type="PANTHER" id="PTHR13847:SF289">
    <property type="entry name" value="GLYCINE OXIDASE"/>
    <property type="match status" value="1"/>
</dbReference>
<dbReference type="GO" id="GO:0016491">
    <property type="term" value="F:oxidoreductase activity"/>
    <property type="evidence" value="ECO:0007669"/>
    <property type="project" value="UniProtKB-KW"/>
</dbReference>
<dbReference type="Gene3D" id="3.50.50.60">
    <property type="entry name" value="FAD/NAD(P)-binding domain"/>
    <property type="match status" value="1"/>
</dbReference>
<feature type="domain" description="FAD dependent oxidoreductase" evidence="2">
    <location>
        <begin position="141"/>
        <end position="341"/>
    </location>
</feature>
<protein>
    <recommendedName>
        <fullName evidence="2">FAD dependent oxidoreductase domain-containing protein</fullName>
    </recommendedName>
</protein>
<dbReference type="PANTHER" id="PTHR13847">
    <property type="entry name" value="SARCOSINE DEHYDROGENASE-RELATED"/>
    <property type="match status" value="1"/>
</dbReference>
<dbReference type="EMBL" id="JAPDMZ010000276">
    <property type="protein sequence ID" value="KAK0544542.1"/>
    <property type="molecule type" value="Genomic_DNA"/>
</dbReference>
<dbReference type="InterPro" id="IPR006076">
    <property type="entry name" value="FAD-dep_OxRdtase"/>
</dbReference>
<organism evidence="3 4">
    <name type="scientific">Tilletia horrida</name>
    <dbReference type="NCBI Taxonomy" id="155126"/>
    <lineage>
        <taxon>Eukaryota</taxon>
        <taxon>Fungi</taxon>
        <taxon>Dikarya</taxon>
        <taxon>Basidiomycota</taxon>
        <taxon>Ustilaginomycotina</taxon>
        <taxon>Exobasidiomycetes</taxon>
        <taxon>Tilletiales</taxon>
        <taxon>Tilletiaceae</taxon>
        <taxon>Tilletia</taxon>
    </lineage>
</organism>
<dbReference type="AlphaFoldDB" id="A0AAN6GME4"/>
<comment type="caution">
    <text evidence="3">The sequence shown here is derived from an EMBL/GenBank/DDBJ whole genome shotgun (WGS) entry which is preliminary data.</text>
</comment>
<reference evidence="3" key="1">
    <citation type="journal article" date="2023" name="PhytoFront">
        <title>Draft Genome Resources of Seven Strains of Tilletia horrida, Causal Agent of Kernel Smut of Rice.</title>
        <authorList>
            <person name="Khanal S."/>
            <person name="Antony Babu S."/>
            <person name="Zhou X.G."/>
        </authorList>
    </citation>
    <scope>NUCLEOTIDE SEQUENCE</scope>
    <source>
        <strain evidence="3">TX6</strain>
    </source>
</reference>
<dbReference type="SUPFAM" id="SSF51905">
    <property type="entry name" value="FAD/NAD(P)-binding domain"/>
    <property type="match status" value="1"/>
</dbReference>
<dbReference type="InterPro" id="IPR036188">
    <property type="entry name" value="FAD/NAD-bd_sf"/>
</dbReference>
<proteinExistence type="predicted"/>
<evidence type="ECO:0000259" key="2">
    <source>
        <dbReference type="Pfam" id="PF01266"/>
    </source>
</evidence>